<dbReference type="AlphaFoldDB" id="A0A448YKJ1"/>
<organism evidence="8 9">
    <name type="scientific">Brettanomyces naardenensis</name>
    <name type="common">Yeast</name>
    <dbReference type="NCBI Taxonomy" id="13370"/>
    <lineage>
        <taxon>Eukaryota</taxon>
        <taxon>Fungi</taxon>
        <taxon>Dikarya</taxon>
        <taxon>Ascomycota</taxon>
        <taxon>Saccharomycotina</taxon>
        <taxon>Pichiomycetes</taxon>
        <taxon>Pichiales</taxon>
        <taxon>Pichiaceae</taxon>
        <taxon>Brettanomyces</taxon>
    </lineage>
</organism>
<evidence type="ECO:0000256" key="3">
    <source>
        <dbReference type="ARBA" id="ARBA00022771"/>
    </source>
</evidence>
<dbReference type="Gene3D" id="4.10.1000.10">
    <property type="entry name" value="Zinc finger, CCCH-type"/>
    <property type="match status" value="2"/>
</dbReference>
<evidence type="ECO:0000256" key="2">
    <source>
        <dbReference type="ARBA" id="ARBA00022737"/>
    </source>
</evidence>
<dbReference type="FunCoup" id="A0A448YKJ1">
    <property type="interactions" value="83"/>
</dbReference>
<dbReference type="FunFam" id="4.10.1000.10:FF:000018">
    <property type="entry name" value="Zinc finger protein"/>
    <property type="match status" value="1"/>
</dbReference>
<evidence type="ECO:0000256" key="4">
    <source>
        <dbReference type="ARBA" id="ARBA00022833"/>
    </source>
</evidence>
<dbReference type="GO" id="GO:0003729">
    <property type="term" value="F:mRNA binding"/>
    <property type="evidence" value="ECO:0007669"/>
    <property type="project" value="InterPro"/>
</dbReference>
<feature type="compositionally biased region" description="Low complexity" evidence="6">
    <location>
        <begin position="109"/>
        <end position="126"/>
    </location>
</feature>
<dbReference type="InterPro" id="IPR000571">
    <property type="entry name" value="Znf_CCCH"/>
</dbReference>
<dbReference type="PANTHER" id="PTHR12547">
    <property type="entry name" value="CCCH ZINC FINGER/TIS11-RELATED"/>
    <property type="match status" value="1"/>
</dbReference>
<gene>
    <name evidence="8" type="ORF">BRENAR_LOCUS2182</name>
</gene>
<feature type="zinc finger region" description="C3H1-type" evidence="5">
    <location>
        <begin position="322"/>
        <end position="350"/>
    </location>
</feature>
<feature type="domain" description="C3H1-type" evidence="7">
    <location>
        <begin position="284"/>
        <end position="312"/>
    </location>
</feature>
<dbReference type="Pfam" id="PF00642">
    <property type="entry name" value="zf-CCCH"/>
    <property type="match status" value="2"/>
</dbReference>
<dbReference type="InterPro" id="IPR045877">
    <property type="entry name" value="ZFP36-like"/>
</dbReference>
<dbReference type="InterPro" id="IPR036855">
    <property type="entry name" value="Znf_CCCH_sf"/>
</dbReference>
<evidence type="ECO:0000256" key="5">
    <source>
        <dbReference type="PROSITE-ProRule" id="PRU00723"/>
    </source>
</evidence>
<protein>
    <submittedName>
        <fullName evidence="8">DEKNAAC102280</fullName>
    </submittedName>
</protein>
<proteinExistence type="predicted"/>
<feature type="compositionally biased region" description="Basic and acidic residues" evidence="6">
    <location>
        <begin position="261"/>
        <end position="279"/>
    </location>
</feature>
<keyword evidence="4 5" id="KW-0862">Zinc</keyword>
<evidence type="ECO:0000313" key="9">
    <source>
        <dbReference type="Proteomes" id="UP000290900"/>
    </source>
</evidence>
<keyword evidence="3 5" id="KW-0863">Zinc-finger</keyword>
<feature type="region of interest" description="Disordered" evidence="6">
    <location>
        <begin position="109"/>
        <end position="158"/>
    </location>
</feature>
<dbReference type="EMBL" id="CAACVR010000012">
    <property type="protein sequence ID" value="VEU21449.1"/>
    <property type="molecule type" value="Genomic_DNA"/>
</dbReference>
<dbReference type="GO" id="GO:0006879">
    <property type="term" value="P:intracellular iron ion homeostasis"/>
    <property type="evidence" value="ECO:0007669"/>
    <property type="project" value="UniProtKB-ARBA"/>
</dbReference>
<dbReference type="SUPFAM" id="SSF90229">
    <property type="entry name" value="CCCH zinc finger"/>
    <property type="match status" value="2"/>
</dbReference>
<accession>A0A448YKJ1</accession>
<feature type="domain" description="C3H1-type" evidence="7">
    <location>
        <begin position="322"/>
        <end position="350"/>
    </location>
</feature>
<dbReference type="FunFam" id="4.10.1000.10:FF:000001">
    <property type="entry name" value="zinc finger CCCH domain-containing protein 15-like"/>
    <property type="match status" value="1"/>
</dbReference>
<dbReference type="STRING" id="13370.A0A448YKJ1"/>
<dbReference type="PANTHER" id="PTHR12547:SF18">
    <property type="entry name" value="PROTEIN TIS11"/>
    <property type="match status" value="1"/>
</dbReference>
<dbReference type="OrthoDB" id="410307at2759"/>
<dbReference type="SMART" id="SM00356">
    <property type="entry name" value="ZnF_C3H1"/>
    <property type="match status" value="2"/>
</dbReference>
<keyword evidence="2" id="KW-0677">Repeat</keyword>
<feature type="zinc finger region" description="C3H1-type" evidence="5">
    <location>
        <begin position="284"/>
        <end position="312"/>
    </location>
</feature>
<feature type="compositionally biased region" description="Low complexity" evidence="6">
    <location>
        <begin position="32"/>
        <end position="41"/>
    </location>
</feature>
<dbReference type="PROSITE" id="PS50103">
    <property type="entry name" value="ZF_C3H1"/>
    <property type="match status" value="2"/>
</dbReference>
<dbReference type="GO" id="GO:0008270">
    <property type="term" value="F:zinc ion binding"/>
    <property type="evidence" value="ECO:0007669"/>
    <property type="project" value="UniProtKB-KW"/>
</dbReference>
<reference evidence="8 9" key="1">
    <citation type="submission" date="2018-12" db="EMBL/GenBank/DDBJ databases">
        <authorList>
            <person name="Tiukova I."/>
            <person name="Dainat J."/>
        </authorList>
    </citation>
    <scope>NUCLEOTIDE SEQUENCE [LARGE SCALE GENOMIC DNA]</scope>
</reference>
<dbReference type="Proteomes" id="UP000290900">
    <property type="component" value="Unassembled WGS sequence"/>
</dbReference>
<feature type="region of interest" description="Disordered" evidence="6">
    <location>
        <begin position="32"/>
        <end position="62"/>
    </location>
</feature>
<evidence type="ECO:0000256" key="6">
    <source>
        <dbReference type="SAM" id="MobiDB-lite"/>
    </source>
</evidence>
<name>A0A448YKJ1_BRENA</name>
<evidence type="ECO:0000259" key="7">
    <source>
        <dbReference type="PROSITE" id="PS50103"/>
    </source>
</evidence>
<keyword evidence="1 5" id="KW-0479">Metal-binding</keyword>
<dbReference type="InParanoid" id="A0A448YKJ1"/>
<sequence length="373" mass="41120">MTTSWNPSYSSTGFDSPKNNFHILMTELTSASSCGSSTSTTPRNSSENLLEGVDGVPKQGDGLDMMSLIPNLWSDPKSLPSQLGARSLHNNSGAFLPTSLSYTSISILQSPPQQQPQALQAPLTSLGSPWNTTSPIHHNGTSSPSVGTSNCSHPTSPLQDSIQLAEDANTAFVKMGLSPRYITQSNNARPKNVIVPSQIASMVQMHPTEQPQQSQQDTIFDPFPLTEENLSLLGQEDRFLVSSTSSVVDASQSTHYTRKSIPRDHKFNGHDGSAKVSRRRDNQLYKTEMCVQFQRHGYCPYGTKCQFAHGQHELKKVKRSDNWKTKPCINWMRTGTCRYGKRCCFKHGDQDNGTQLATETPPKPIMNNNVSMI</sequence>
<feature type="region of interest" description="Disordered" evidence="6">
    <location>
        <begin position="253"/>
        <end position="279"/>
    </location>
</feature>
<feature type="compositionally biased region" description="Polar residues" evidence="6">
    <location>
        <begin position="127"/>
        <end position="158"/>
    </location>
</feature>
<evidence type="ECO:0000256" key="1">
    <source>
        <dbReference type="ARBA" id="ARBA00022723"/>
    </source>
</evidence>
<keyword evidence="9" id="KW-1185">Reference proteome</keyword>
<dbReference type="GO" id="GO:0010468">
    <property type="term" value="P:regulation of gene expression"/>
    <property type="evidence" value="ECO:0007669"/>
    <property type="project" value="UniProtKB-ARBA"/>
</dbReference>
<evidence type="ECO:0000313" key="8">
    <source>
        <dbReference type="EMBL" id="VEU21449.1"/>
    </source>
</evidence>